<protein>
    <submittedName>
        <fullName evidence="7">Sodium-independent anion transporter</fullName>
    </submittedName>
</protein>
<name>A0A1E2VCD8_9GAMM</name>
<sequence>MVLNLSRYLPVLKWGRHYSRQYLLGDVSAAIMVILVLIPQALAYALLAGLPAEVGLYAALLPAVLYALLGTSPVLAVGPVAIVSLMTASAIGQFAAPDPQALALTLALLSGVCLLLMGLLRLGALINFLSYPVLAGFTSASSLLIAANQLPALVGMSSQGHTFPALVMSLWQQGTDWQPATATLGGATLVGLWSIRRYGAAGLSRCGVSSRRAGLIVKLAPALAVIVGVLCVKSGLMPSVALVGAIPDPLPTLTLPPLSWPLLQQLWMPAFLIAVIGFISAIAVAQTLAMKQRQRVDPDQELIALGVANIGASFSGGYPVSGSLARSAVNYEVGAQTAAAGAFTALGLVLGLLVLTPWLAFLPKTVLAATIIVAVLSLVDVKMLITSWHFARDDFIAVAATFSLTLLFGLEAGIVTGAALSIGLFLWHTARPHIAEVGRVPGTQHFRNRYRYRVQTDPTIVMLRPDESLYFANARFLEQHLYDRVVGDAQLRHVVLLCSAVNDIDLSALNSLAAMNLRLKDLGMQLHLAEVKGPVMSRLKRSDLLDVLSGQVFLSAFEAMSHLASQPFDDHDQSRSC</sequence>
<accession>A0A1E2VCD8</accession>
<dbReference type="Gene3D" id="3.30.750.24">
    <property type="entry name" value="STAS domain"/>
    <property type="match status" value="1"/>
</dbReference>
<feature type="transmembrane region" description="Helical" evidence="5">
    <location>
        <begin position="177"/>
        <end position="195"/>
    </location>
</feature>
<feature type="transmembrane region" description="Helical" evidence="5">
    <location>
        <begin position="266"/>
        <end position="290"/>
    </location>
</feature>
<evidence type="ECO:0000256" key="2">
    <source>
        <dbReference type="ARBA" id="ARBA00022692"/>
    </source>
</evidence>
<organism evidence="7 8">
    <name type="scientific">Terasakiispira papahanaumokuakeensis</name>
    <dbReference type="NCBI Taxonomy" id="197479"/>
    <lineage>
        <taxon>Bacteria</taxon>
        <taxon>Pseudomonadati</taxon>
        <taxon>Pseudomonadota</taxon>
        <taxon>Gammaproteobacteria</taxon>
        <taxon>Oceanospirillales</taxon>
        <taxon>Terasakiispira</taxon>
    </lineage>
</organism>
<dbReference type="PANTHER" id="PTHR11814">
    <property type="entry name" value="SULFATE TRANSPORTER"/>
    <property type="match status" value="1"/>
</dbReference>
<feature type="transmembrane region" description="Helical" evidence="5">
    <location>
        <begin position="396"/>
        <end position="427"/>
    </location>
</feature>
<dbReference type="InterPro" id="IPR001902">
    <property type="entry name" value="SLC26A/SulP_fam"/>
</dbReference>
<dbReference type="InterPro" id="IPR011547">
    <property type="entry name" value="SLC26A/SulP_dom"/>
</dbReference>
<evidence type="ECO:0000313" key="8">
    <source>
        <dbReference type="Proteomes" id="UP000094291"/>
    </source>
</evidence>
<dbReference type="EMBL" id="MDTQ01000001">
    <property type="protein sequence ID" value="ODC04624.1"/>
    <property type="molecule type" value="Genomic_DNA"/>
</dbReference>
<feature type="transmembrane region" description="Helical" evidence="5">
    <location>
        <begin position="134"/>
        <end position="157"/>
    </location>
</feature>
<evidence type="ECO:0000313" key="7">
    <source>
        <dbReference type="EMBL" id="ODC04624.1"/>
    </source>
</evidence>
<dbReference type="OrthoDB" id="9769739at2"/>
<feature type="domain" description="STAS" evidence="6">
    <location>
        <begin position="450"/>
        <end position="563"/>
    </location>
</feature>
<dbReference type="GO" id="GO:0016020">
    <property type="term" value="C:membrane"/>
    <property type="evidence" value="ECO:0007669"/>
    <property type="project" value="UniProtKB-SubCell"/>
</dbReference>
<feature type="transmembrane region" description="Helical" evidence="5">
    <location>
        <begin position="75"/>
        <end position="95"/>
    </location>
</feature>
<dbReference type="SUPFAM" id="SSF52091">
    <property type="entry name" value="SpoIIaa-like"/>
    <property type="match status" value="1"/>
</dbReference>
<feature type="transmembrane region" description="Helical" evidence="5">
    <location>
        <begin position="333"/>
        <end position="355"/>
    </location>
</feature>
<gene>
    <name evidence="7" type="ORF">BFW38_14915</name>
</gene>
<feature type="transmembrane region" description="Helical" evidence="5">
    <location>
        <begin position="21"/>
        <end position="38"/>
    </location>
</feature>
<dbReference type="InterPro" id="IPR002645">
    <property type="entry name" value="STAS_dom"/>
</dbReference>
<evidence type="ECO:0000256" key="1">
    <source>
        <dbReference type="ARBA" id="ARBA00004141"/>
    </source>
</evidence>
<dbReference type="CDD" id="cd07042">
    <property type="entry name" value="STAS_SulP_like_sulfate_transporter"/>
    <property type="match status" value="1"/>
</dbReference>
<dbReference type="PROSITE" id="PS01130">
    <property type="entry name" value="SLC26A"/>
    <property type="match status" value="1"/>
</dbReference>
<feature type="transmembrane region" description="Helical" evidence="5">
    <location>
        <begin position="101"/>
        <end position="122"/>
    </location>
</feature>
<dbReference type="Pfam" id="PF00916">
    <property type="entry name" value="Sulfate_transp"/>
    <property type="match status" value="1"/>
</dbReference>
<evidence type="ECO:0000256" key="5">
    <source>
        <dbReference type="SAM" id="Phobius"/>
    </source>
</evidence>
<proteinExistence type="predicted"/>
<dbReference type="InterPro" id="IPR036513">
    <property type="entry name" value="STAS_dom_sf"/>
</dbReference>
<feature type="transmembrane region" description="Helical" evidence="5">
    <location>
        <begin position="367"/>
        <end position="390"/>
    </location>
</feature>
<feature type="transmembrane region" description="Helical" evidence="5">
    <location>
        <begin position="44"/>
        <end position="68"/>
    </location>
</feature>
<keyword evidence="2 5" id="KW-0812">Transmembrane</keyword>
<dbReference type="Pfam" id="PF01740">
    <property type="entry name" value="STAS"/>
    <property type="match status" value="1"/>
</dbReference>
<comment type="caution">
    <text evidence="7">The sequence shown here is derived from an EMBL/GenBank/DDBJ whole genome shotgun (WGS) entry which is preliminary data.</text>
</comment>
<dbReference type="InterPro" id="IPR018045">
    <property type="entry name" value="S04_transporter_CS"/>
</dbReference>
<dbReference type="Proteomes" id="UP000094291">
    <property type="component" value="Unassembled WGS sequence"/>
</dbReference>
<feature type="transmembrane region" description="Helical" evidence="5">
    <location>
        <begin position="215"/>
        <end position="246"/>
    </location>
</feature>
<dbReference type="STRING" id="197479.BFW38_14915"/>
<dbReference type="AlphaFoldDB" id="A0A1E2VCD8"/>
<dbReference type="NCBIfam" id="TIGR00815">
    <property type="entry name" value="sulP"/>
    <property type="match status" value="1"/>
</dbReference>
<keyword evidence="8" id="KW-1185">Reference proteome</keyword>
<dbReference type="PROSITE" id="PS50801">
    <property type="entry name" value="STAS"/>
    <property type="match status" value="1"/>
</dbReference>
<evidence type="ECO:0000259" key="6">
    <source>
        <dbReference type="PROSITE" id="PS50801"/>
    </source>
</evidence>
<dbReference type="GO" id="GO:0008271">
    <property type="term" value="F:secondary active sulfate transmembrane transporter activity"/>
    <property type="evidence" value="ECO:0007669"/>
    <property type="project" value="InterPro"/>
</dbReference>
<comment type="subcellular location">
    <subcellularLocation>
        <location evidence="1">Membrane</location>
        <topology evidence="1">Multi-pass membrane protein</topology>
    </subcellularLocation>
</comment>
<evidence type="ECO:0000256" key="3">
    <source>
        <dbReference type="ARBA" id="ARBA00022989"/>
    </source>
</evidence>
<evidence type="ECO:0000256" key="4">
    <source>
        <dbReference type="ARBA" id="ARBA00023136"/>
    </source>
</evidence>
<keyword evidence="3 5" id="KW-1133">Transmembrane helix</keyword>
<reference evidence="7 8" key="1">
    <citation type="submission" date="2016-08" db="EMBL/GenBank/DDBJ databases">
        <authorList>
            <person name="Seilhamer J.J."/>
        </authorList>
    </citation>
    <scope>NUCLEOTIDE SEQUENCE [LARGE SCALE GENOMIC DNA]</scope>
    <source>
        <strain evidence="7 8">PH27A</strain>
    </source>
</reference>
<keyword evidence="4 5" id="KW-0472">Membrane</keyword>
<feature type="transmembrane region" description="Helical" evidence="5">
    <location>
        <begin position="302"/>
        <end position="321"/>
    </location>
</feature>